<keyword evidence="1" id="KW-0812">Transmembrane</keyword>
<sequence>MDKRDKFKKIFHELRCHHKSHEEYKHICDRFEQHRMYRREFHRMHRSMRYFRPFALLLNALIIYLLFKLTGMKTFVFIIAALLVAKEIVQVLFLIRLEKRVFKPIEELKNGVEELIIVGANLFAQCCILSKINSAPARLVRLQSNLWLYKQPGAGEVFSGSGCKLLLLTKDGLQVRVRCADWLDVELLDQRVEHVR</sequence>
<keyword evidence="3" id="KW-1185">Reference proteome</keyword>
<evidence type="ECO:0000313" key="3">
    <source>
        <dbReference type="Proteomes" id="UP000297597"/>
    </source>
</evidence>
<proteinExistence type="predicted"/>
<reference evidence="2 3" key="1">
    <citation type="journal article" date="2018" name="Environ. Microbiol.">
        <title>Novel energy conservation strategies and behaviour of Pelotomaculum schinkii driving syntrophic propionate catabolism.</title>
        <authorList>
            <person name="Hidalgo-Ahumada C.A.P."/>
            <person name="Nobu M.K."/>
            <person name="Narihiro T."/>
            <person name="Tamaki H."/>
            <person name="Liu W.T."/>
            <person name="Kamagata Y."/>
            <person name="Stams A.J.M."/>
            <person name="Imachi H."/>
            <person name="Sousa D.Z."/>
        </authorList>
    </citation>
    <scope>NUCLEOTIDE SEQUENCE [LARGE SCALE GENOMIC DNA]</scope>
    <source>
        <strain evidence="2 3">MGP</strain>
    </source>
</reference>
<keyword evidence="1" id="KW-1133">Transmembrane helix</keyword>
<protein>
    <submittedName>
        <fullName evidence="2">Uncharacterized protein</fullName>
    </submittedName>
</protein>
<dbReference type="AlphaFoldDB" id="A0A4Y7RY35"/>
<dbReference type="Proteomes" id="UP000297597">
    <property type="component" value="Unassembled WGS sequence"/>
</dbReference>
<evidence type="ECO:0000256" key="1">
    <source>
        <dbReference type="SAM" id="Phobius"/>
    </source>
</evidence>
<name>A0A4Y7RY35_9FIRM</name>
<dbReference type="RefSeq" id="WP_134212059.1">
    <property type="nucleotide sequence ID" value="NZ_QFFZ01000001.1"/>
</dbReference>
<feature type="transmembrane region" description="Helical" evidence="1">
    <location>
        <begin position="75"/>
        <end position="95"/>
    </location>
</feature>
<feature type="transmembrane region" description="Helical" evidence="1">
    <location>
        <begin position="50"/>
        <end position="69"/>
    </location>
</feature>
<organism evidence="2 3">
    <name type="scientific">Pelotomaculum propionicicum</name>
    <dbReference type="NCBI Taxonomy" id="258475"/>
    <lineage>
        <taxon>Bacteria</taxon>
        <taxon>Bacillati</taxon>
        <taxon>Bacillota</taxon>
        <taxon>Clostridia</taxon>
        <taxon>Eubacteriales</taxon>
        <taxon>Desulfotomaculaceae</taxon>
        <taxon>Pelotomaculum</taxon>
    </lineage>
</organism>
<keyword evidence="1" id="KW-0472">Membrane</keyword>
<dbReference type="EMBL" id="QFFZ01000001">
    <property type="protein sequence ID" value="TEB13753.1"/>
    <property type="molecule type" value="Genomic_DNA"/>
</dbReference>
<accession>A0A4Y7RY35</accession>
<evidence type="ECO:0000313" key="2">
    <source>
        <dbReference type="EMBL" id="TEB13753.1"/>
    </source>
</evidence>
<gene>
    <name evidence="2" type="ORF">Pmgp_00161</name>
</gene>
<comment type="caution">
    <text evidence="2">The sequence shown here is derived from an EMBL/GenBank/DDBJ whole genome shotgun (WGS) entry which is preliminary data.</text>
</comment>